<feature type="transmembrane region" description="Helical" evidence="5">
    <location>
        <begin position="169"/>
        <end position="186"/>
    </location>
</feature>
<evidence type="ECO:0000313" key="7">
    <source>
        <dbReference type="EMBL" id="SFV31470.1"/>
    </source>
</evidence>
<keyword evidence="4 5" id="KW-0472">Membrane</keyword>
<feature type="transmembrane region" description="Helical" evidence="5">
    <location>
        <begin position="108"/>
        <end position="130"/>
    </location>
</feature>
<evidence type="ECO:0000256" key="1">
    <source>
        <dbReference type="ARBA" id="ARBA00004141"/>
    </source>
</evidence>
<dbReference type="RefSeq" id="WP_092458707.1">
    <property type="nucleotide sequence ID" value="NZ_FPCJ01000001.1"/>
</dbReference>
<dbReference type="InterPro" id="IPR011701">
    <property type="entry name" value="MFS"/>
</dbReference>
<dbReference type="AlphaFoldDB" id="A0A1I7N9X3"/>
<evidence type="ECO:0000313" key="8">
    <source>
        <dbReference type="Proteomes" id="UP000199537"/>
    </source>
</evidence>
<feature type="transmembrane region" description="Helical" evidence="5">
    <location>
        <begin position="219"/>
        <end position="237"/>
    </location>
</feature>
<dbReference type="SUPFAM" id="SSF103473">
    <property type="entry name" value="MFS general substrate transporter"/>
    <property type="match status" value="1"/>
</dbReference>
<feature type="transmembrane region" description="Helical" evidence="5">
    <location>
        <begin position="257"/>
        <end position="277"/>
    </location>
</feature>
<organism evidence="7 8">
    <name type="scientific">Thermoflavifilum thermophilum</name>
    <dbReference type="NCBI Taxonomy" id="1393122"/>
    <lineage>
        <taxon>Bacteria</taxon>
        <taxon>Pseudomonadati</taxon>
        <taxon>Bacteroidota</taxon>
        <taxon>Chitinophagia</taxon>
        <taxon>Chitinophagales</taxon>
        <taxon>Chitinophagaceae</taxon>
        <taxon>Thermoflavifilum</taxon>
    </lineage>
</organism>
<feature type="domain" description="Major facilitator superfamily (MFS) profile" evidence="6">
    <location>
        <begin position="17"/>
        <end position="405"/>
    </location>
</feature>
<dbReference type="STRING" id="1393122.SAMN05660895_1083"/>
<accession>A0A1I7N9X3</accession>
<dbReference type="PROSITE" id="PS50850">
    <property type="entry name" value="MFS"/>
    <property type="match status" value="1"/>
</dbReference>
<evidence type="ECO:0000256" key="3">
    <source>
        <dbReference type="ARBA" id="ARBA00022989"/>
    </source>
</evidence>
<feature type="transmembrane region" description="Helical" evidence="5">
    <location>
        <begin position="82"/>
        <end position="102"/>
    </location>
</feature>
<proteinExistence type="predicted"/>
<feature type="transmembrane region" description="Helical" evidence="5">
    <location>
        <begin position="18"/>
        <end position="37"/>
    </location>
</feature>
<dbReference type="PANTHER" id="PTHR23508">
    <property type="entry name" value="CARBOXYLIC ACID TRANSPORTER PROTEIN HOMOLOG"/>
    <property type="match status" value="1"/>
</dbReference>
<evidence type="ECO:0000259" key="6">
    <source>
        <dbReference type="PROSITE" id="PS50850"/>
    </source>
</evidence>
<evidence type="ECO:0000256" key="5">
    <source>
        <dbReference type="SAM" id="Phobius"/>
    </source>
</evidence>
<evidence type="ECO:0000256" key="4">
    <source>
        <dbReference type="ARBA" id="ARBA00023136"/>
    </source>
</evidence>
<comment type="subcellular location">
    <subcellularLocation>
        <location evidence="1">Membrane</location>
        <topology evidence="1">Multi-pass membrane protein</topology>
    </subcellularLocation>
</comment>
<dbReference type="CDD" id="cd17316">
    <property type="entry name" value="MFS_SV2_like"/>
    <property type="match status" value="1"/>
</dbReference>
<dbReference type="PANTHER" id="PTHR23508:SF10">
    <property type="entry name" value="CARBOXYLIC ACID TRANSPORTER PROTEIN HOMOLOG"/>
    <property type="match status" value="1"/>
</dbReference>
<feature type="transmembrane region" description="Helical" evidence="5">
    <location>
        <begin position="142"/>
        <end position="163"/>
    </location>
</feature>
<dbReference type="InterPro" id="IPR020846">
    <property type="entry name" value="MFS_dom"/>
</dbReference>
<dbReference type="InterPro" id="IPR005829">
    <property type="entry name" value="Sugar_transporter_CS"/>
</dbReference>
<protein>
    <submittedName>
        <fullName evidence="7">MFS transporter, SHS family, lactate transporter</fullName>
    </submittedName>
</protein>
<name>A0A1I7N9X3_9BACT</name>
<dbReference type="EMBL" id="FPCJ01000001">
    <property type="protein sequence ID" value="SFV31470.1"/>
    <property type="molecule type" value="Genomic_DNA"/>
</dbReference>
<dbReference type="Pfam" id="PF07690">
    <property type="entry name" value="MFS_1"/>
    <property type="match status" value="1"/>
</dbReference>
<dbReference type="Proteomes" id="UP000199537">
    <property type="component" value="Unassembled WGS sequence"/>
</dbReference>
<dbReference type="InterPro" id="IPR036259">
    <property type="entry name" value="MFS_trans_sf"/>
</dbReference>
<dbReference type="GO" id="GO:0005886">
    <property type="term" value="C:plasma membrane"/>
    <property type="evidence" value="ECO:0007669"/>
    <property type="project" value="TreeGrafter"/>
</dbReference>
<reference evidence="8" key="1">
    <citation type="submission" date="2016-10" db="EMBL/GenBank/DDBJ databases">
        <authorList>
            <person name="Varghese N."/>
            <person name="Submissions S."/>
        </authorList>
    </citation>
    <scope>NUCLEOTIDE SEQUENCE [LARGE SCALE GENOMIC DNA]</scope>
    <source>
        <strain evidence="8">DSM 14807</strain>
    </source>
</reference>
<feature type="transmembrane region" description="Helical" evidence="5">
    <location>
        <begin position="289"/>
        <end position="307"/>
    </location>
</feature>
<evidence type="ECO:0000256" key="2">
    <source>
        <dbReference type="ARBA" id="ARBA00022692"/>
    </source>
</evidence>
<dbReference type="PROSITE" id="PS00217">
    <property type="entry name" value="SUGAR_TRANSPORT_2"/>
    <property type="match status" value="1"/>
</dbReference>
<dbReference type="Gene3D" id="1.20.1250.20">
    <property type="entry name" value="MFS general substrate transporter like domains"/>
    <property type="match status" value="2"/>
</dbReference>
<dbReference type="GO" id="GO:0046943">
    <property type="term" value="F:carboxylic acid transmembrane transporter activity"/>
    <property type="evidence" value="ECO:0007669"/>
    <property type="project" value="TreeGrafter"/>
</dbReference>
<dbReference type="OrthoDB" id="9783227at2"/>
<keyword evidence="8" id="KW-1185">Reference proteome</keyword>
<feature type="transmembrane region" description="Helical" evidence="5">
    <location>
        <begin position="57"/>
        <end position="75"/>
    </location>
</feature>
<keyword evidence="2 5" id="KW-0812">Transmembrane</keyword>
<keyword evidence="3 5" id="KW-1133">Transmembrane helix</keyword>
<sequence>MPFWKPFQSLTADQRHTFFAGLGGWALDAFDFFLYVFCLKAISQDFHSDVQRVSEGIFLTLAFRPLGALFFGWLAERYGRRQVLMINIISYSVIEFLCAFAPNLTTLLVLRALFGFAMGGEWGVGAALVLESLPAKGRGFFSGLLQEGYVLGYLLASVVFAFFFTHIGWRGMFMVGIIPALLVIYIRSKVSESPAWLAGMHRKSGLGQKQEWKNVIRKYWGRLLFLIVLMSFFNAFSHGTQDLYPTFLQVQEKFNPGSTGMIAIWMNMGALMGGMCFGALSERIGRRSAIILAALLAIPMIPLWVHAHTLGGFALGAFLMQFMVQGAWGIVPAHLNELSPPSARAILPGFAYQIGNLVMSKMAPIQAGLAEQHGNNYAAVLSWTVIGVAICLSVVTALGKEARAATLDVRPEEETETS</sequence>
<feature type="transmembrane region" description="Helical" evidence="5">
    <location>
        <begin position="377"/>
        <end position="398"/>
    </location>
</feature>
<gene>
    <name evidence="7" type="ORF">SAMN05660895_1083</name>
</gene>